<reference evidence="1 2" key="1">
    <citation type="journal article" date="2022" name="bioRxiv">
        <title>Genomics of Preaxostyla Flagellates Illuminates Evolutionary Transitions and the Path Towards Mitochondrial Loss.</title>
        <authorList>
            <person name="Novak L.V.F."/>
            <person name="Treitli S.C."/>
            <person name="Pyrih J."/>
            <person name="Halakuc P."/>
            <person name="Pipaliya S.V."/>
            <person name="Vacek V."/>
            <person name="Brzon O."/>
            <person name="Soukal P."/>
            <person name="Eme L."/>
            <person name="Dacks J.B."/>
            <person name="Karnkowska A."/>
            <person name="Elias M."/>
            <person name="Hampl V."/>
        </authorList>
    </citation>
    <scope>NUCLEOTIDE SEQUENCE [LARGE SCALE GENOMIC DNA]</scope>
    <source>
        <strain evidence="1">NAU3</strain>
        <tissue evidence="1">Gut</tissue>
    </source>
</reference>
<dbReference type="EMBL" id="JARBJD010000542">
    <property type="protein sequence ID" value="KAK2941166.1"/>
    <property type="molecule type" value="Genomic_DNA"/>
</dbReference>
<dbReference type="InterPro" id="IPR032675">
    <property type="entry name" value="LRR_dom_sf"/>
</dbReference>
<comment type="caution">
    <text evidence="1">The sequence shown here is derived from an EMBL/GenBank/DDBJ whole genome shotgun (WGS) entry which is preliminary data.</text>
</comment>
<sequence>MFRLPHCHSAPLTAQCALPPISSLGPQNCEWSLGFVDPLITSMRSEPIENMDASSCCCLSSGVAVVYVEPADLCAPSSLAISGLSTLSLAGNGISELPLNFFLSLPNLRRVELSLSELTPTIDRKMLTSHANRTGTGVFFFVSVLFV</sequence>
<dbReference type="PROSITE" id="PS51450">
    <property type="entry name" value="LRR"/>
    <property type="match status" value="1"/>
</dbReference>
<organism evidence="1 2">
    <name type="scientific">Blattamonas nauphoetae</name>
    <dbReference type="NCBI Taxonomy" id="2049346"/>
    <lineage>
        <taxon>Eukaryota</taxon>
        <taxon>Metamonada</taxon>
        <taxon>Preaxostyla</taxon>
        <taxon>Oxymonadida</taxon>
        <taxon>Blattamonas</taxon>
    </lineage>
</organism>
<gene>
    <name evidence="1" type="ORF">BLNAU_23931</name>
</gene>
<dbReference type="Gene3D" id="3.80.10.10">
    <property type="entry name" value="Ribonuclease Inhibitor"/>
    <property type="match status" value="1"/>
</dbReference>
<name>A0ABQ9WNU7_9EUKA</name>
<accession>A0ABQ9WNU7</accession>
<dbReference type="InterPro" id="IPR001611">
    <property type="entry name" value="Leu-rich_rpt"/>
</dbReference>
<keyword evidence="2" id="KW-1185">Reference proteome</keyword>
<proteinExistence type="predicted"/>
<evidence type="ECO:0000313" key="1">
    <source>
        <dbReference type="EMBL" id="KAK2941166.1"/>
    </source>
</evidence>
<dbReference type="SUPFAM" id="SSF52058">
    <property type="entry name" value="L domain-like"/>
    <property type="match status" value="1"/>
</dbReference>
<dbReference type="Proteomes" id="UP001281761">
    <property type="component" value="Unassembled WGS sequence"/>
</dbReference>
<evidence type="ECO:0000313" key="2">
    <source>
        <dbReference type="Proteomes" id="UP001281761"/>
    </source>
</evidence>
<protein>
    <submittedName>
        <fullName evidence="1">Uncharacterized protein</fullName>
    </submittedName>
</protein>